<feature type="domain" description="FAD-binding PCMH-type" evidence="4">
    <location>
        <begin position="9"/>
        <end position="176"/>
    </location>
</feature>
<dbReference type="PANTHER" id="PTHR13878">
    <property type="entry name" value="GULONOLACTONE OXIDASE"/>
    <property type="match status" value="1"/>
</dbReference>
<dbReference type="PANTHER" id="PTHR13878:SF53">
    <property type="entry name" value="CYTOKININ DEHYDROGENASE 6"/>
    <property type="match status" value="1"/>
</dbReference>
<dbReference type="RefSeq" id="WP_207135685.1">
    <property type="nucleotide sequence ID" value="NZ_JAFLNA010000017.1"/>
</dbReference>
<dbReference type="PROSITE" id="PS51387">
    <property type="entry name" value="FAD_PCMH"/>
    <property type="match status" value="1"/>
</dbReference>
<keyword evidence="6" id="KW-1185">Reference proteome</keyword>
<protein>
    <submittedName>
        <fullName evidence="5">FAD-binding oxidoreductase</fullName>
    </submittedName>
</protein>
<comment type="similarity">
    <text evidence="1">Belongs to the oxygen-dependent FAD-linked oxidoreductase family.</text>
</comment>
<dbReference type="InterPro" id="IPR016169">
    <property type="entry name" value="FAD-bd_PCMH_sub2"/>
</dbReference>
<evidence type="ECO:0000256" key="2">
    <source>
        <dbReference type="ARBA" id="ARBA00022827"/>
    </source>
</evidence>
<evidence type="ECO:0000256" key="1">
    <source>
        <dbReference type="ARBA" id="ARBA00005466"/>
    </source>
</evidence>
<evidence type="ECO:0000313" key="5">
    <source>
        <dbReference type="EMBL" id="MBO0134022.1"/>
    </source>
</evidence>
<dbReference type="InterPro" id="IPR050432">
    <property type="entry name" value="FAD-linked_Oxidoreductases_BP"/>
</dbReference>
<dbReference type="InterPro" id="IPR016166">
    <property type="entry name" value="FAD-bd_PCMH"/>
</dbReference>
<name>A0ABS3EQI4_9HYPH</name>
<sequence length="441" mass="49383">MKISGWGRYPSIETQLYFPRDVETLCDLVNSKHSVIARGNGRAYGDSAINPFSTISMKYFNRMLSFEKQTGQLVAESGVLLGDIIKAFLPSGWFPMVTPGTKFVTLGGMIAADVHGKNHHKEGSFRTCVDWIDVLDFKGETIRCSHKTNINLFEHTLGGMGLTGIILRAAFRLRRVETSWIRQTTVPAPNLRTAIEIFEKYKDATYSVAWIDCLGRGKDLGRSLIMLGEHASISDLPARHANEPFGQPDKRVVRLPITLPSGILNRITVSLFNKLYYKKGVSKTGEHLVDCDSYFYPLDSVLGWNRIYGRSGFAQFQCVLPLDRSEKGISALLEAISLAGAGSFLAVLKRLGPQDSKFSFPMEGYTLALDFPISRKTLRLLNHLDEIAVENGGRFYLAKDSRMSARTLRASDPRVEKFIHSRDENGWKSRFISSQAERLSI</sequence>
<organism evidence="5 6">
    <name type="scientific">Agrobacterium burrii</name>
    <dbReference type="NCBI Taxonomy" id="2815339"/>
    <lineage>
        <taxon>Bacteria</taxon>
        <taxon>Pseudomonadati</taxon>
        <taxon>Pseudomonadota</taxon>
        <taxon>Alphaproteobacteria</taxon>
        <taxon>Hyphomicrobiales</taxon>
        <taxon>Rhizobiaceae</taxon>
        <taxon>Rhizobium/Agrobacterium group</taxon>
        <taxon>Agrobacterium</taxon>
        <taxon>Agrobacterium tumefaciens complex</taxon>
    </lineage>
</organism>
<dbReference type="Proteomes" id="UP000664699">
    <property type="component" value="Unassembled WGS sequence"/>
</dbReference>
<dbReference type="SUPFAM" id="SSF56176">
    <property type="entry name" value="FAD-binding/transporter-associated domain-like"/>
    <property type="match status" value="1"/>
</dbReference>
<proteinExistence type="inferred from homology"/>
<keyword evidence="2" id="KW-0285">Flavoprotein</keyword>
<evidence type="ECO:0000256" key="3">
    <source>
        <dbReference type="ARBA" id="ARBA00023002"/>
    </source>
</evidence>
<dbReference type="EMBL" id="JAFLNA010000017">
    <property type="protein sequence ID" value="MBO0134022.1"/>
    <property type="molecule type" value="Genomic_DNA"/>
</dbReference>
<reference evidence="5 6" key="1">
    <citation type="submission" date="2021-03" db="EMBL/GenBank/DDBJ databases">
        <title>Whole genome sequence of Agrobacterium sp. strain Rnr.</title>
        <authorList>
            <person name="Mafakheri H."/>
            <person name="Taghavi S.M."/>
            <person name="Nemanja K."/>
            <person name="Osdaghi E."/>
        </authorList>
    </citation>
    <scope>NUCLEOTIDE SEQUENCE [LARGE SCALE GENOMIC DNA]</scope>
    <source>
        <strain evidence="5 6">Rnr</strain>
    </source>
</reference>
<dbReference type="InterPro" id="IPR006094">
    <property type="entry name" value="Oxid_FAD_bind_N"/>
</dbReference>
<keyword evidence="3" id="KW-0560">Oxidoreductase</keyword>
<dbReference type="InterPro" id="IPR036318">
    <property type="entry name" value="FAD-bd_PCMH-like_sf"/>
</dbReference>
<evidence type="ECO:0000313" key="6">
    <source>
        <dbReference type="Proteomes" id="UP000664699"/>
    </source>
</evidence>
<evidence type="ECO:0000259" key="4">
    <source>
        <dbReference type="PROSITE" id="PS51387"/>
    </source>
</evidence>
<keyword evidence="2" id="KW-0274">FAD</keyword>
<gene>
    <name evidence="5" type="ORF">JZX89_25080</name>
</gene>
<dbReference type="Pfam" id="PF01565">
    <property type="entry name" value="FAD_binding_4"/>
    <property type="match status" value="1"/>
</dbReference>
<accession>A0ABS3EQI4</accession>
<comment type="caution">
    <text evidence="5">The sequence shown here is derived from an EMBL/GenBank/DDBJ whole genome shotgun (WGS) entry which is preliminary data.</text>
</comment>
<dbReference type="Gene3D" id="3.30.465.10">
    <property type="match status" value="1"/>
</dbReference>